<protein>
    <recommendedName>
        <fullName evidence="3">SMI1/KNR4 family protein</fullName>
    </recommendedName>
</protein>
<dbReference type="Proteomes" id="UP001595975">
    <property type="component" value="Unassembled WGS sequence"/>
</dbReference>
<organism evidence="1 2">
    <name type="scientific">Kitasatospora misakiensis</name>
    <dbReference type="NCBI Taxonomy" id="67330"/>
    <lineage>
        <taxon>Bacteria</taxon>
        <taxon>Bacillati</taxon>
        <taxon>Actinomycetota</taxon>
        <taxon>Actinomycetes</taxon>
        <taxon>Kitasatosporales</taxon>
        <taxon>Streptomycetaceae</taxon>
        <taxon>Kitasatospora</taxon>
    </lineage>
</organism>
<name>A0ABW0X028_9ACTN</name>
<evidence type="ECO:0008006" key="3">
    <source>
        <dbReference type="Google" id="ProtNLM"/>
    </source>
</evidence>
<comment type="caution">
    <text evidence="1">The sequence shown here is derived from an EMBL/GenBank/DDBJ whole genome shotgun (WGS) entry which is preliminary data.</text>
</comment>
<reference evidence="2" key="1">
    <citation type="journal article" date="2019" name="Int. J. Syst. Evol. Microbiol.">
        <title>The Global Catalogue of Microorganisms (GCM) 10K type strain sequencing project: providing services to taxonomists for standard genome sequencing and annotation.</title>
        <authorList>
            <consortium name="The Broad Institute Genomics Platform"/>
            <consortium name="The Broad Institute Genome Sequencing Center for Infectious Disease"/>
            <person name="Wu L."/>
            <person name="Ma J."/>
        </authorList>
    </citation>
    <scope>NUCLEOTIDE SEQUENCE [LARGE SCALE GENOMIC DNA]</scope>
    <source>
        <strain evidence="2">CGMCC 4.1437</strain>
    </source>
</reference>
<dbReference type="EMBL" id="JBHSOF010000013">
    <property type="protein sequence ID" value="MFC5663877.1"/>
    <property type="molecule type" value="Genomic_DNA"/>
</dbReference>
<evidence type="ECO:0000313" key="1">
    <source>
        <dbReference type="EMBL" id="MFC5663877.1"/>
    </source>
</evidence>
<keyword evidence="2" id="KW-1185">Reference proteome</keyword>
<evidence type="ECO:0000313" key="2">
    <source>
        <dbReference type="Proteomes" id="UP001595975"/>
    </source>
</evidence>
<proteinExistence type="predicted"/>
<accession>A0ABW0X028</accession>
<dbReference type="RefSeq" id="WP_380225582.1">
    <property type="nucleotide sequence ID" value="NZ_JBHSOF010000013.1"/>
</dbReference>
<sequence length="223" mass="24131">MNPVTPIPPIPPADAHGVALTERVIASVEAGPHRPILNYGPWAGPWLTGEPEPLPPALLAEAVFPSGRPLPPSLRRWLSFDAGLLRRFGWLDGDGRFTPRSLGELALDELGDLWGSCFDTVSDRFDECFLLPGGSDSRRVLATGVADAHGEYPVFALDVDDIPCVELMYPGLDVYLADTCGLLTIEGDGYSVLAADPVYSRRMLTHAHHVFGGEFAEECLPDL</sequence>
<gene>
    <name evidence="1" type="ORF">ACFP3U_12890</name>
</gene>